<dbReference type="Proteomes" id="UP000887580">
    <property type="component" value="Unplaced"/>
</dbReference>
<name>A0AC35GEZ1_9BILA</name>
<organism evidence="1 2">
    <name type="scientific">Panagrolaimus sp. PS1159</name>
    <dbReference type="NCBI Taxonomy" id="55785"/>
    <lineage>
        <taxon>Eukaryota</taxon>
        <taxon>Metazoa</taxon>
        <taxon>Ecdysozoa</taxon>
        <taxon>Nematoda</taxon>
        <taxon>Chromadorea</taxon>
        <taxon>Rhabditida</taxon>
        <taxon>Tylenchina</taxon>
        <taxon>Panagrolaimomorpha</taxon>
        <taxon>Panagrolaimoidea</taxon>
        <taxon>Panagrolaimidae</taxon>
        <taxon>Panagrolaimus</taxon>
    </lineage>
</organism>
<proteinExistence type="predicted"/>
<reference evidence="2" key="1">
    <citation type="submission" date="2022-11" db="UniProtKB">
        <authorList>
            <consortium name="WormBaseParasite"/>
        </authorList>
    </citation>
    <scope>IDENTIFICATION</scope>
</reference>
<evidence type="ECO:0000313" key="1">
    <source>
        <dbReference type="Proteomes" id="UP000887580"/>
    </source>
</evidence>
<dbReference type="WBParaSite" id="PS1159_v2.g4677.t1">
    <property type="protein sequence ID" value="PS1159_v2.g4677.t1"/>
    <property type="gene ID" value="PS1159_v2.g4677"/>
</dbReference>
<sequence length="246" mass="28130">MSKKKSKSKKKGSKGLQSREQVTLDGGCSKEAFSKRRSKKKNDAPSDATQDHATVEESKDPATYCKTATPTKTEHEDLLLKVMEKALTHNLWFHGLMPRDEIEYLLKNEGDFLLRKTEVGKRSRYAISVHRKGVIKHILLNYKDSLWYMRDCKKATLTDLINAHVEEKIPVMADGTLLIKGVPRPEFYILHEHLELKKKLGSGAFGEVFIGTWKKSDNETIDVAVKKLKGMMRKKEKNEFVKEAKL</sequence>
<accession>A0AC35GEZ1</accession>
<evidence type="ECO:0000313" key="2">
    <source>
        <dbReference type="WBParaSite" id="PS1159_v2.g4677.t1"/>
    </source>
</evidence>
<protein>
    <submittedName>
        <fullName evidence="2">Tyrosine-protein kinase</fullName>
    </submittedName>
</protein>